<organism evidence="2 3">
    <name type="scientific">Neonectria punicea</name>
    <dbReference type="NCBI Taxonomy" id="979145"/>
    <lineage>
        <taxon>Eukaryota</taxon>
        <taxon>Fungi</taxon>
        <taxon>Dikarya</taxon>
        <taxon>Ascomycota</taxon>
        <taxon>Pezizomycotina</taxon>
        <taxon>Sordariomycetes</taxon>
        <taxon>Hypocreomycetidae</taxon>
        <taxon>Hypocreales</taxon>
        <taxon>Nectriaceae</taxon>
        <taxon>Neonectria</taxon>
    </lineage>
</organism>
<feature type="compositionally biased region" description="Polar residues" evidence="1">
    <location>
        <begin position="1"/>
        <end position="24"/>
    </location>
</feature>
<evidence type="ECO:0000313" key="3">
    <source>
        <dbReference type="Proteomes" id="UP001498476"/>
    </source>
</evidence>
<name>A0ABR1HA12_9HYPO</name>
<feature type="region of interest" description="Disordered" evidence="1">
    <location>
        <begin position="273"/>
        <end position="294"/>
    </location>
</feature>
<accession>A0ABR1HA12</accession>
<keyword evidence="3" id="KW-1185">Reference proteome</keyword>
<proteinExistence type="predicted"/>
<evidence type="ECO:0000256" key="1">
    <source>
        <dbReference type="SAM" id="MobiDB-lite"/>
    </source>
</evidence>
<comment type="caution">
    <text evidence="2">The sequence shown here is derived from an EMBL/GenBank/DDBJ whole genome shotgun (WGS) entry which is preliminary data.</text>
</comment>
<dbReference type="Proteomes" id="UP001498476">
    <property type="component" value="Unassembled WGS sequence"/>
</dbReference>
<feature type="region of interest" description="Disordered" evidence="1">
    <location>
        <begin position="1"/>
        <end position="88"/>
    </location>
</feature>
<feature type="compositionally biased region" description="Basic and acidic residues" evidence="1">
    <location>
        <begin position="58"/>
        <end position="70"/>
    </location>
</feature>
<evidence type="ECO:0000313" key="2">
    <source>
        <dbReference type="EMBL" id="KAK7417957.1"/>
    </source>
</evidence>
<dbReference type="EMBL" id="JAZAVJ010000052">
    <property type="protein sequence ID" value="KAK7417957.1"/>
    <property type="molecule type" value="Genomic_DNA"/>
</dbReference>
<reference evidence="2 3" key="1">
    <citation type="journal article" date="2025" name="Microbiol. Resour. Announc.">
        <title>Draft genome sequences for Neonectria magnoliae and Neonectria punicea, canker pathogens of Liriodendron tulipifera and Acer saccharum in West Virginia.</title>
        <authorList>
            <person name="Petronek H.M."/>
            <person name="Kasson M.T."/>
            <person name="Metheny A.M."/>
            <person name="Stauder C.M."/>
            <person name="Lovett B."/>
            <person name="Lynch S.C."/>
            <person name="Garnas J.R."/>
            <person name="Kasson L.R."/>
            <person name="Stajich J.E."/>
        </authorList>
    </citation>
    <scope>NUCLEOTIDE SEQUENCE [LARGE SCALE GENOMIC DNA]</scope>
    <source>
        <strain evidence="2 3">NRRL 64653</strain>
    </source>
</reference>
<feature type="compositionally biased region" description="Basic and acidic residues" evidence="1">
    <location>
        <begin position="276"/>
        <end position="294"/>
    </location>
</feature>
<protein>
    <submittedName>
        <fullName evidence="2">Uncharacterized protein</fullName>
    </submittedName>
</protein>
<gene>
    <name evidence="2" type="ORF">QQX98_004259</name>
</gene>
<sequence length="312" mass="35071">MSQVRPSTEDSNQNPEVRATTTCAPTYKDKGVMVFPRSQSSRWPPPEPPSQGADQQDTEDKTIQHLRDSTKPSSEVGPNRVRGPNHAGFATFREGRDVVSQPTTLIGLDVNQGQVRSSQTPEAFSKTVKGGTSIVPSLVQAEENNEHTEPQFWQCHPFSQSGMYATTAPQYMEFARESIAPSGYTPADDGAPWLFSQPDQQAESHFRPSGYLGFPSVQTWKQTEAPEQAESGPSWANRTLQSPVVQNETMKDFIERIEAETLLNWDETRYLQQEGKSFEGDPEVKSKEARYDARDNSEDIDMASFWRPNWFM</sequence>